<dbReference type="Gene3D" id="3.20.20.370">
    <property type="entry name" value="Glycoside hydrolase/deacetylase"/>
    <property type="match status" value="1"/>
</dbReference>
<organism evidence="2">
    <name type="scientific">Tigriopus japonicus</name>
    <name type="common">Copepod</name>
    <dbReference type="NCBI Taxonomy" id="158387"/>
    <lineage>
        <taxon>Eukaryota</taxon>
        <taxon>Metazoa</taxon>
        <taxon>Ecdysozoa</taxon>
        <taxon>Arthropoda</taxon>
        <taxon>Crustacea</taxon>
        <taxon>Multicrustacea</taxon>
        <taxon>Hexanauplia</taxon>
        <taxon>Copepoda</taxon>
        <taxon>Harpacticoida</taxon>
        <taxon>Harpacticidae</taxon>
        <taxon>Tigriopus</taxon>
    </lineage>
</organism>
<reference evidence="2" key="1">
    <citation type="submission" date="2016-06" db="EMBL/GenBank/DDBJ databases">
        <authorList>
            <person name="Kjaerup R.B."/>
            <person name="Dalgaard T.S."/>
            <person name="Juul-Madsen H.R."/>
        </authorList>
    </citation>
    <scope>NUCLEOTIDE SEQUENCE</scope>
</reference>
<feature type="chain" id="PRO_5010703541" evidence="1">
    <location>
        <begin position="20"/>
        <end position="411"/>
    </location>
</feature>
<dbReference type="InterPro" id="IPR011330">
    <property type="entry name" value="Glyco_hydro/deAcase_b/a-brl"/>
</dbReference>
<dbReference type="GO" id="GO:0005975">
    <property type="term" value="P:carbohydrate metabolic process"/>
    <property type="evidence" value="ECO:0007669"/>
    <property type="project" value="InterPro"/>
</dbReference>
<feature type="signal peptide" evidence="1">
    <location>
        <begin position="1"/>
        <end position="19"/>
    </location>
</feature>
<accession>A0A1U9XQV6</accession>
<proteinExistence type="evidence at transcript level"/>
<dbReference type="AlphaFoldDB" id="A0A1U9XQV6"/>
<protein>
    <submittedName>
        <fullName evidence="2">Chitin deacetylase 6</fullName>
    </submittedName>
</protein>
<dbReference type="PANTHER" id="PTHR45985:SF3">
    <property type="entry name" value="CHITIN DEACETYLASE-LIKE 4"/>
    <property type="match status" value="1"/>
</dbReference>
<evidence type="ECO:0000313" key="2">
    <source>
        <dbReference type="EMBL" id="AQZ26780.1"/>
    </source>
</evidence>
<dbReference type="InterPro" id="IPR052740">
    <property type="entry name" value="CE4"/>
</dbReference>
<dbReference type="EMBL" id="KX427158">
    <property type="protein sequence ID" value="AQZ26780.1"/>
    <property type="molecule type" value="mRNA"/>
</dbReference>
<dbReference type="SUPFAM" id="SSF88713">
    <property type="entry name" value="Glycoside hydrolase/deacetylase"/>
    <property type="match status" value="1"/>
</dbReference>
<evidence type="ECO:0000256" key="1">
    <source>
        <dbReference type="SAM" id="SignalP"/>
    </source>
</evidence>
<sequence length="411" mass="46327">MRTVSLLTVALALVASSLGQNCDVAPVCDPSVCSLPDCVCSNTVPTVPLNERPMIVYLTFDDAMTKLASDDFYSRLFDGSMTNPDGCPIRATHFLTHLYTDYSLVNKYWRMGHEMASHSITHRANATYWKTLGKDGWADEMTGMRTITKNLANIPEEQIRGVRAPYLQGGGDNQFQMMLDDGFEYDCTMPSRNFGYLNMANGRWPFTYDYRSEMDCQIEPCPKCSYKGIWSQPILDLDDAWLGSGGDPEHGSPCGMLDSCICPECDRPKQIADMIIKNFDIAYNGNTRAPFGLYVHAAWFFGQAFHFEGYLQAVEYMLSKNDTFIVPIHAGIEYRQNPVPLQTLINGEYEPFKCPTEAEIDPNDEYTCTNRQSCRYQNVENEDLSLAEIYMVSCNSCPSKFPWLGNPEGNP</sequence>
<keyword evidence="1" id="KW-0732">Signal</keyword>
<dbReference type="PANTHER" id="PTHR45985">
    <property type="match status" value="1"/>
</dbReference>
<name>A0A1U9XQV6_TIGJA</name>